<proteinExistence type="predicted"/>
<protein>
    <submittedName>
        <fullName evidence="2">NAD(P)H-binding protein</fullName>
    </submittedName>
</protein>
<reference evidence="2 3" key="1">
    <citation type="submission" date="2022-06" db="EMBL/GenBank/DDBJ databases">
        <title>Fructobacillus taiwanensis sp. nov., isolated from the honeybee.</title>
        <authorList>
            <person name="Chen Y.-S."/>
            <person name="Wang L.-T."/>
            <person name="Lee Y.-S."/>
            <person name="Chang Y.-C."/>
            <person name="Wu H.-C."/>
            <person name="Liao C.-Y."/>
            <person name="Chen W.-H."/>
            <person name="Deng J.-N."/>
            <person name="Wang Y.-H."/>
        </authorList>
    </citation>
    <scope>NUCLEOTIDE SEQUENCE [LARGE SCALE GENOMIC DNA]</scope>
    <source>
        <strain evidence="2 3">W13</strain>
    </source>
</reference>
<accession>A0ABT0ZNB0</accession>
<dbReference type="InterPro" id="IPR016040">
    <property type="entry name" value="NAD(P)-bd_dom"/>
</dbReference>
<dbReference type="Pfam" id="PF13460">
    <property type="entry name" value="NAD_binding_10"/>
    <property type="match status" value="1"/>
</dbReference>
<name>A0ABT0ZNB0_9LACO</name>
<feature type="domain" description="NAD(P)-binding" evidence="1">
    <location>
        <begin position="7"/>
        <end position="57"/>
    </location>
</feature>
<evidence type="ECO:0000259" key="1">
    <source>
        <dbReference type="Pfam" id="PF13460"/>
    </source>
</evidence>
<dbReference type="Proteomes" id="UP001523234">
    <property type="component" value="Unassembled WGS sequence"/>
</dbReference>
<dbReference type="SUPFAM" id="SSF51735">
    <property type="entry name" value="NAD(P)-binding Rossmann-fold domains"/>
    <property type="match status" value="1"/>
</dbReference>
<dbReference type="RefSeq" id="WP_252441817.1">
    <property type="nucleotide sequence ID" value="NZ_JAMWYK010000001.1"/>
</dbReference>
<dbReference type="EMBL" id="JAMWYK010000001">
    <property type="protein sequence ID" value="MCO0831484.1"/>
    <property type="molecule type" value="Genomic_DNA"/>
</dbReference>
<sequence>MKVLIIGATGMAGSKLVQEAVEQKLRVVANGRNADKLKDLKEEHPEIELLEKDAFDLKQDDLRDFTW</sequence>
<evidence type="ECO:0000313" key="2">
    <source>
        <dbReference type="EMBL" id="MCO0831484.1"/>
    </source>
</evidence>
<keyword evidence="3" id="KW-1185">Reference proteome</keyword>
<dbReference type="Gene3D" id="3.40.50.720">
    <property type="entry name" value="NAD(P)-binding Rossmann-like Domain"/>
    <property type="match status" value="1"/>
</dbReference>
<comment type="caution">
    <text evidence="2">The sequence shown here is derived from an EMBL/GenBank/DDBJ whole genome shotgun (WGS) entry which is preliminary data.</text>
</comment>
<dbReference type="InterPro" id="IPR036291">
    <property type="entry name" value="NAD(P)-bd_dom_sf"/>
</dbReference>
<evidence type="ECO:0000313" key="3">
    <source>
        <dbReference type="Proteomes" id="UP001523234"/>
    </source>
</evidence>
<organism evidence="2 3">
    <name type="scientific">Fructobacillus apis</name>
    <dbReference type="NCBI Taxonomy" id="2935017"/>
    <lineage>
        <taxon>Bacteria</taxon>
        <taxon>Bacillati</taxon>
        <taxon>Bacillota</taxon>
        <taxon>Bacilli</taxon>
        <taxon>Lactobacillales</taxon>
        <taxon>Lactobacillaceae</taxon>
        <taxon>Fructobacillus</taxon>
    </lineage>
</organism>
<gene>
    <name evidence="2" type="ORF">NFX39_00040</name>
</gene>